<dbReference type="Gene3D" id="2.60.120.260">
    <property type="entry name" value="Galactose-binding domain-like"/>
    <property type="match status" value="1"/>
</dbReference>
<feature type="compositionally biased region" description="Basic and acidic residues" evidence="1">
    <location>
        <begin position="147"/>
        <end position="161"/>
    </location>
</feature>
<dbReference type="Pfam" id="PF01834">
    <property type="entry name" value="XRCC1_N"/>
    <property type="match status" value="1"/>
</dbReference>
<dbReference type="OrthoDB" id="25840at2759"/>
<dbReference type="InterPro" id="IPR008979">
    <property type="entry name" value="Galactose-bd-like_sf"/>
</dbReference>
<dbReference type="STRING" id="1661398.A0A482VJV6"/>
<keyword evidence="4" id="KW-1185">Reference proteome</keyword>
<sequence length="275" mass="31704">MPKIKVDHVISFSSEDPVHVANNVLSSDPAKKWKCKEAGERSATLVLQLEKATVISGVDIGNENSAYIEILVTRSETMDDYKVLLVMSSFMTPLEARQSTNVNKKNNSDNDEKKPLNRSRNELLYNKDEEEPNEKIDKIIEKKQNEVKEKKAKEVKIDKKTASPKPKNSGESTESEDEIWEEEKKESEDVSTDEEGYDDTKMQKRIEEIQAKQKEKEMKNTFSQETDEESEQPSENNEVSNNLPDFLDYKTFFIDETLDEDISKMLERYIIAYKG</sequence>
<dbReference type="GO" id="GO:0005634">
    <property type="term" value="C:nucleus"/>
    <property type="evidence" value="ECO:0007669"/>
    <property type="project" value="InterPro"/>
</dbReference>
<feature type="compositionally biased region" description="Polar residues" evidence="1">
    <location>
        <begin position="233"/>
        <end position="243"/>
    </location>
</feature>
<evidence type="ECO:0000313" key="4">
    <source>
        <dbReference type="Proteomes" id="UP000292052"/>
    </source>
</evidence>
<dbReference type="SUPFAM" id="SSF49785">
    <property type="entry name" value="Galactose-binding domain-like"/>
    <property type="match status" value="1"/>
</dbReference>
<feature type="region of interest" description="Disordered" evidence="1">
    <location>
        <begin position="147"/>
        <end position="244"/>
    </location>
</feature>
<dbReference type="GO" id="GO:0000012">
    <property type="term" value="P:single strand break repair"/>
    <property type="evidence" value="ECO:0007669"/>
    <property type="project" value="InterPro"/>
</dbReference>
<dbReference type="PANTHER" id="PTHR11370:SF5">
    <property type="entry name" value="DNA REPAIR PROTEIN XRCC1"/>
    <property type="match status" value="1"/>
</dbReference>
<dbReference type="GO" id="GO:0006284">
    <property type="term" value="P:base-excision repair"/>
    <property type="evidence" value="ECO:0007669"/>
    <property type="project" value="TreeGrafter"/>
</dbReference>
<feature type="compositionally biased region" description="Basic and acidic residues" evidence="1">
    <location>
        <begin position="106"/>
        <end position="132"/>
    </location>
</feature>
<dbReference type="PANTHER" id="PTHR11370">
    <property type="entry name" value="DNA-REPAIR PROTEIN XRCC1"/>
    <property type="match status" value="1"/>
</dbReference>
<protein>
    <submittedName>
        <fullName evidence="3">DNA repair protein XRCC1</fullName>
    </submittedName>
</protein>
<feature type="region of interest" description="Disordered" evidence="1">
    <location>
        <begin position="97"/>
        <end position="132"/>
    </location>
</feature>
<evidence type="ECO:0000259" key="2">
    <source>
        <dbReference type="Pfam" id="PF01834"/>
    </source>
</evidence>
<evidence type="ECO:0000313" key="3">
    <source>
        <dbReference type="EMBL" id="RZC33070.1"/>
    </source>
</evidence>
<feature type="compositionally biased region" description="Basic and acidic residues" evidence="1">
    <location>
        <begin position="198"/>
        <end position="219"/>
    </location>
</feature>
<proteinExistence type="predicted"/>
<reference evidence="3 4" key="1">
    <citation type="submission" date="2017-03" db="EMBL/GenBank/DDBJ databases">
        <title>Genome of the blue death feigning beetle - Asbolus verrucosus.</title>
        <authorList>
            <person name="Rider S.D."/>
        </authorList>
    </citation>
    <scope>NUCLEOTIDE SEQUENCE [LARGE SCALE GENOMIC DNA]</scope>
    <source>
        <strain evidence="3">Butters</strain>
        <tissue evidence="3">Head and leg muscle</tissue>
    </source>
</reference>
<comment type="caution">
    <text evidence="3">The sequence shown here is derived from an EMBL/GenBank/DDBJ whole genome shotgun (WGS) entry which is preliminary data.</text>
</comment>
<dbReference type="GO" id="GO:0003684">
    <property type="term" value="F:damaged DNA binding"/>
    <property type="evidence" value="ECO:0007669"/>
    <property type="project" value="InterPro"/>
</dbReference>
<organism evidence="3 4">
    <name type="scientific">Asbolus verrucosus</name>
    <name type="common">Desert ironclad beetle</name>
    <dbReference type="NCBI Taxonomy" id="1661398"/>
    <lineage>
        <taxon>Eukaryota</taxon>
        <taxon>Metazoa</taxon>
        <taxon>Ecdysozoa</taxon>
        <taxon>Arthropoda</taxon>
        <taxon>Hexapoda</taxon>
        <taxon>Insecta</taxon>
        <taxon>Pterygota</taxon>
        <taxon>Neoptera</taxon>
        <taxon>Endopterygota</taxon>
        <taxon>Coleoptera</taxon>
        <taxon>Polyphaga</taxon>
        <taxon>Cucujiformia</taxon>
        <taxon>Tenebrionidae</taxon>
        <taxon>Pimeliinae</taxon>
        <taxon>Asbolus</taxon>
    </lineage>
</organism>
<feature type="domain" description="DNA-repair protein Xrcc1 N-terminal" evidence="2">
    <location>
        <begin position="1"/>
        <end position="105"/>
    </location>
</feature>
<evidence type="ECO:0000256" key="1">
    <source>
        <dbReference type="SAM" id="MobiDB-lite"/>
    </source>
</evidence>
<accession>A0A482VJV6</accession>
<dbReference type="AlphaFoldDB" id="A0A482VJV6"/>
<gene>
    <name evidence="3" type="ORF">BDFB_003620</name>
</gene>
<name>A0A482VJV6_ASBVE</name>
<dbReference type="EMBL" id="QDEB01092340">
    <property type="protein sequence ID" value="RZC33070.1"/>
    <property type="molecule type" value="Genomic_DNA"/>
</dbReference>
<dbReference type="InterPro" id="IPR002706">
    <property type="entry name" value="Xrcc1_N"/>
</dbReference>
<dbReference type="Proteomes" id="UP000292052">
    <property type="component" value="Unassembled WGS sequence"/>
</dbReference>